<dbReference type="InterPro" id="IPR007346">
    <property type="entry name" value="Endonuclease-I"/>
</dbReference>
<gene>
    <name evidence="7" type="ORF">C7S18_04105</name>
</gene>
<evidence type="ECO:0000256" key="3">
    <source>
        <dbReference type="ARBA" id="ARBA00022729"/>
    </source>
</evidence>
<evidence type="ECO:0000259" key="6">
    <source>
        <dbReference type="Pfam" id="PF13205"/>
    </source>
</evidence>
<keyword evidence="3 5" id="KW-0732">Signal</keyword>
<dbReference type="InterPro" id="IPR032812">
    <property type="entry name" value="SbsA_Ig"/>
</dbReference>
<dbReference type="Gene3D" id="2.60.40.3710">
    <property type="match status" value="1"/>
</dbReference>
<feature type="domain" description="SbsA Ig-like" evidence="6">
    <location>
        <begin position="455"/>
        <end position="556"/>
    </location>
</feature>
<feature type="domain" description="SbsA Ig-like" evidence="6">
    <location>
        <begin position="232"/>
        <end position="339"/>
    </location>
</feature>
<comment type="similarity">
    <text evidence="1">Belongs to the EndA/NucM nuclease family.</text>
</comment>
<dbReference type="GO" id="GO:0016787">
    <property type="term" value="F:hydrolase activity"/>
    <property type="evidence" value="ECO:0007669"/>
    <property type="project" value="UniProtKB-KW"/>
</dbReference>
<feature type="chain" id="PRO_5015137987" description="SbsA Ig-like domain-containing protein" evidence="5">
    <location>
        <begin position="21"/>
        <end position="863"/>
    </location>
</feature>
<evidence type="ECO:0000313" key="7">
    <source>
        <dbReference type="EMBL" id="AVP96426.1"/>
    </source>
</evidence>
<dbReference type="Proteomes" id="UP000241074">
    <property type="component" value="Chromosome"/>
</dbReference>
<dbReference type="KEGG" id="xba:C7S18_04105"/>
<evidence type="ECO:0000256" key="1">
    <source>
        <dbReference type="ARBA" id="ARBA00006429"/>
    </source>
</evidence>
<feature type="domain" description="SbsA Ig-like" evidence="6">
    <location>
        <begin position="343"/>
        <end position="451"/>
    </location>
</feature>
<protein>
    <recommendedName>
        <fullName evidence="6">SbsA Ig-like domain-containing protein</fullName>
    </recommendedName>
</protein>
<dbReference type="Pfam" id="PF04231">
    <property type="entry name" value="Endonuclease_1"/>
    <property type="match status" value="1"/>
</dbReference>
<dbReference type="EMBL" id="CP027860">
    <property type="protein sequence ID" value="AVP96426.1"/>
    <property type="molecule type" value="Genomic_DNA"/>
</dbReference>
<dbReference type="SUPFAM" id="SSF54060">
    <property type="entry name" value="His-Me finger endonucleases"/>
    <property type="match status" value="1"/>
</dbReference>
<keyword evidence="8" id="KW-1185">Reference proteome</keyword>
<evidence type="ECO:0000313" key="8">
    <source>
        <dbReference type="Proteomes" id="UP000241074"/>
    </source>
</evidence>
<evidence type="ECO:0000256" key="2">
    <source>
        <dbReference type="ARBA" id="ARBA00022722"/>
    </source>
</evidence>
<reference evidence="7 8" key="1">
    <citation type="submission" date="2018-03" db="EMBL/GenBank/DDBJ databases">
        <title>Ahniella affigens gen. nov., sp. nov., a gammaproteobacterium isolated from sandy soil near a stream.</title>
        <authorList>
            <person name="Ko Y."/>
            <person name="Kim J.-H."/>
        </authorList>
    </citation>
    <scope>NUCLEOTIDE SEQUENCE [LARGE SCALE GENOMIC DNA]</scope>
    <source>
        <strain evidence="7 8">D13</strain>
    </source>
</reference>
<feature type="signal peptide" evidence="5">
    <location>
        <begin position="1"/>
        <end position="20"/>
    </location>
</feature>
<organism evidence="7 8">
    <name type="scientific">Ahniella affigens</name>
    <dbReference type="NCBI Taxonomy" id="2021234"/>
    <lineage>
        <taxon>Bacteria</taxon>
        <taxon>Pseudomonadati</taxon>
        <taxon>Pseudomonadota</taxon>
        <taxon>Gammaproteobacteria</taxon>
        <taxon>Lysobacterales</taxon>
        <taxon>Rhodanobacteraceae</taxon>
        <taxon>Ahniella</taxon>
    </lineage>
</organism>
<dbReference type="AlphaFoldDB" id="A0A2P1PNM9"/>
<reference evidence="7 8" key="2">
    <citation type="submission" date="2018-03" db="EMBL/GenBank/DDBJ databases">
        <authorList>
            <person name="Keele B.F."/>
        </authorList>
    </citation>
    <scope>NUCLEOTIDE SEQUENCE [LARGE SCALE GENOMIC DNA]</scope>
    <source>
        <strain evidence="7 8">D13</strain>
    </source>
</reference>
<dbReference type="Pfam" id="PF13205">
    <property type="entry name" value="Big_5"/>
    <property type="match status" value="3"/>
</dbReference>
<accession>A0A2P1PNM9</accession>
<name>A0A2P1PNM9_9GAMM</name>
<evidence type="ECO:0000256" key="4">
    <source>
        <dbReference type="ARBA" id="ARBA00022801"/>
    </source>
</evidence>
<dbReference type="PANTHER" id="PTHR33607:SF2">
    <property type="entry name" value="ENDONUCLEASE-1"/>
    <property type="match status" value="1"/>
</dbReference>
<proteinExistence type="inferred from homology"/>
<keyword evidence="2" id="KW-0540">Nuclease</keyword>
<sequence length="863" mass="90184">MWSKWLAAAALVGTGAVAQAQVIISGGTVNENFDVMAGAQGTTASTVPPGWAFFESGSGANGTYLIDDGTSNSGNTMSYGTAAAADRAFGMLASNSVQSRFGATLQNNTGSALTQLQVQLAVEQWRLGDLNGADTYEFQYCTSTCALSDANPSANWIDFNALDLVSPVTAGTASSILDGNLPANRSALNATITGLNVANGATFMVRWLDSNSAGVDDALAIDDLSFGTGVDVAPTLTSSNPADLATGVAFNANIVLTFSESVTVPVTNSQWFSLTCTPSATDYTAATVVTGSGTNTITLNPATDFAELESCTLNITGAQVTDIDGAPNTLQSDPRVGFTIAEDVAPEVTAINPPFGSNPTTAVDANIDLTFSEAVTTTGSWFTIVCPTSGTRDINNSVVTGTGTSRTINPNVNFANDEICAVTLLANLVEDIDGIADKLGDGVNYESQFRTVLDVAPTVVSTNPANSATNVGTATNIVVTFSEAVTAGTNAFTLSCGAGSLPFALTNTGQTAYTLNPNADLPAATTCNVTVVAANVLDLDGTPTPMGSNFLFSFTTGQSTSNYYASVDASSCSSLRTTLHALIDDHTVYPYTGAPTDVWVMLEAGDQDPANPNNVLDIYFNKSFVKVTDRDNGTNVPQGTRYNREHTWPQSYGFSATNGDLGFPNAPRSDAHHLFASEKDWNADRGNKPFANCPPPGCASRHTLTHPITGGAGSDAACNYASGNCNWVQSPDGNTGSFEVWGRYKGDIARGLMYMDVRYEGGTAGPSSNTPGQAEPDLILTDDRNQIVITSGATAYMGLKTVLRGWHDVDPVDAAEVLRNDVVQSFQNNRNPFVDHPEWACLFDTPCSCGTALPDAVFSNSFE</sequence>
<dbReference type="PANTHER" id="PTHR33607">
    <property type="entry name" value="ENDONUCLEASE-1"/>
    <property type="match status" value="1"/>
</dbReference>
<keyword evidence="4" id="KW-0378">Hydrolase</keyword>
<dbReference type="InterPro" id="IPR044925">
    <property type="entry name" value="His-Me_finger_sf"/>
</dbReference>
<evidence type="ECO:0000256" key="5">
    <source>
        <dbReference type="SAM" id="SignalP"/>
    </source>
</evidence>
<dbReference type="GO" id="GO:0004518">
    <property type="term" value="F:nuclease activity"/>
    <property type="evidence" value="ECO:0007669"/>
    <property type="project" value="UniProtKB-KW"/>
</dbReference>